<dbReference type="Proteomes" id="UP001210925">
    <property type="component" value="Unassembled WGS sequence"/>
</dbReference>
<proteinExistence type="predicted"/>
<reference evidence="2" key="1">
    <citation type="submission" date="2020-05" db="EMBL/GenBank/DDBJ databases">
        <title>Phylogenomic resolution of chytrid fungi.</title>
        <authorList>
            <person name="Stajich J.E."/>
            <person name="Amses K."/>
            <person name="Simmons R."/>
            <person name="Seto K."/>
            <person name="Myers J."/>
            <person name="Bonds A."/>
            <person name="Quandt C.A."/>
            <person name="Barry K."/>
            <person name="Liu P."/>
            <person name="Grigoriev I."/>
            <person name="Longcore J.E."/>
            <person name="James T.Y."/>
        </authorList>
    </citation>
    <scope>NUCLEOTIDE SEQUENCE</scope>
    <source>
        <strain evidence="2">PLAUS21</strain>
    </source>
</reference>
<dbReference type="AlphaFoldDB" id="A0AAD5UMG4"/>
<name>A0AAD5UMG4_9FUNG</name>
<feature type="signal peptide" evidence="1">
    <location>
        <begin position="1"/>
        <end position="16"/>
    </location>
</feature>
<dbReference type="EMBL" id="JADGKB010000011">
    <property type="protein sequence ID" value="KAJ3260408.1"/>
    <property type="molecule type" value="Genomic_DNA"/>
</dbReference>
<evidence type="ECO:0000313" key="3">
    <source>
        <dbReference type="Proteomes" id="UP001210925"/>
    </source>
</evidence>
<keyword evidence="3" id="KW-1185">Reference proteome</keyword>
<evidence type="ECO:0000313" key="2">
    <source>
        <dbReference type="EMBL" id="KAJ3260408.1"/>
    </source>
</evidence>
<keyword evidence="1" id="KW-0732">Signal</keyword>
<sequence length="414" mass="47927">MSKLLFALTLCIPAAGYYIYRKYKENKTQKQALQYGNSFIMSDLEEFTVVIGPISTITFYKHLPVEKVVSRLKELLIYNPWLCSRMFKFGNQIEFRYNTTNNPEDYISVFESDLQMSSNPIEFQKYCKLKQGMHSINNDSKLFQVDVIKLKDGYALMQSMCHSLGDGDTHYKIYKLLDEKEQMKSYLPSRAHGKNQLIPVFGAAKGPFAKWLSDRFVFRVLNPLSHPTHILRVNLEEVEKLKGSNELKDGQPFISTNDILASWAFKVSKAEIGACMFNLRGKLEGVYDHMVGNYFTEMCYTKDSFVFPGQIRKSITKQKETPYYFKCTDTAFPEYSTLTIPENRLTSFTNWSGFYHHLVIAGNEPLYHCPLLAPVTPDTHVVIFKPNDRDLYMHSYGIDKKVIQQSVLVELIHW</sequence>
<protein>
    <submittedName>
        <fullName evidence="2">Uncharacterized protein</fullName>
    </submittedName>
</protein>
<comment type="caution">
    <text evidence="2">The sequence shown here is derived from an EMBL/GenBank/DDBJ whole genome shotgun (WGS) entry which is preliminary data.</text>
</comment>
<feature type="chain" id="PRO_5042125351" evidence="1">
    <location>
        <begin position="17"/>
        <end position="414"/>
    </location>
</feature>
<evidence type="ECO:0000256" key="1">
    <source>
        <dbReference type="SAM" id="SignalP"/>
    </source>
</evidence>
<gene>
    <name evidence="2" type="ORF">HK103_000550</name>
</gene>
<accession>A0AAD5UMG4</accession>
<organism evidence="2 3">
    <name type="scientific">Boothiomyces macroporosus</name>
    <dbReference type="NCBI Taxonomy" id="261099"/>
    <lineage>
        <taxon>Eukaryota</taxon>
        <taxon>Fungi</taxon>
        <taxon>Fungi incertae sedis</taxon>
        <taxon>Chytridiomycota</taxon>
        <taxon>Chytridiomycota incertae sedis</taxon>
        <taxon>Chytridiomycetes</taxon>
        <taxon>Rhizophydiales</taxon>
        <taxon>Terramycetaceae</taxon>
        <taxon>Boothiomyces</taxon>
    </lineage>
</organism>